<feature type="non-terminal residue" evidence="1">
    <location>
        <position position="38"/>
    </location>
</feature>
<name>A0A328TH16_9GAMM</name>
<keyword evidence="2" id="KW-1185">Reference proteome</keyword>
<accession>A0A328TH16</accession>
<evidence type="ECO:0000313" key="1">
    <source>
        <dbReference type="EMBL" id="RAP68532.1"/>
    </source>
</evidence>
<reference evidence="1" key="1">
    <citation type="submission" date="2018-04" db="EMBL/GenBank/DDBJ databases">
        <title>Genomes of the Obligate Erwinia dacicola and Facultative Enterobacter sp. OLF Endosymbionts of the Olive Fruit fly, Bactrocera oleae.</title>
        <authorList>
            <person name="Estes A.M."/>
            <person name="Hearn D.J."/>
            <person name="Agarwal S."/>
            <person name="Pierson E.A."/>
            <person name="Dunning-Hotopp J.C."/>
        </authorList>
    </citation>
    <scope>NUCLEOTIDE SEQUENCE [LARGE SCALE GENOMIC DNA]</scope>
    <source>
        <strain evidence="1">Oroville</strain>
    </source>
</reference>
<organism evidence="1 2">
    <name type="scientific">Candidatus Erwinia dacicola</name>
    <dbReference type="NCBI Taxonomy" id="252393"/>
    <lineage>
        <taxon>Bacteria</taxon>
        <taxon>Pseudomonadati</taxon>
        <taxon>Pseudomonadota</taxon>
        <taxon>Gammaproteobacteria</taxon>
        <taxon>Enterobacterales</taxon>
        <taxon>Erwiniaceae</taxon>
        <taxon>Erwinia</taxon>
    </lineage>
</organism>
<protein>
    <submittedName>
        <fullName evidence="1">Uncharacterized protein</fullName>
    </submittedName>
</protein>
<dbReference type="AlphaFoldDB" id="A0A328TH16"/>
<sequence>MEEIGAEPHIAPDHLFLAQRLAFMLPRAVNEVVVDHRA</sequence>
<evidence type="ECO:0000313" key="2">
    <source>
        <dbReference type="Proteomes" id="UP000244334"/>
    </source>
</evidence>
<proteinExistence type="predicted"/>
<gene>
    <name evidence="1" type="ORF">ACZ87_03816</name>
</gene>
<dbReference type="EMBL" id="LJAM02000800">
    <property type="protein sequence ID" value="RAP68532.1"/>
    <property type="molecule type" value="Genomic_DNA"/>
</dbReference>
<dbReference type="Proteomes" id="UP000244334">
    <property type="component" value="Unassembled WGS sequence"/>
</dbReference>
<comment type="caution">
    <text evidence="1">The sequence shown here is derived from an EMBL/GenBank/DDBJ whole genome shotgun (WGS) entry which is preliminary data.</text>
</comment>